<evidence type="ECO:0000256" key="7">
    <source>
        <dbReference type="ARBA" id="ARBA00023136"/>
    </source>
</evidence>
<gene>
    <name evidence="11" type="ORF">F5878DRAFT_504271</name>
</gene>
<dbReference type="GO" id="GO:0005787">
    <property type="term" value="C:signal peptidase complex"/>
    <property type="evidence" value="ECO:0007669"/>
    <property type="project" value="InterPro"/>
</dbReference>
<keyword evidence="6" id="KW-1133">Transmembrane helix</keyword>
<keyword evidence="7" id="KW-0472">Membrane</keyword>
<keyword evidence="3" id="KW-0812">Transmembrane</keyword>
<keyword evidence="4" id="KW-0256">Endoplasmic reticulum</keyword>
<keyword evidence="12" id="KW-1185">Reference proteome</keyword>
<evidence type="ECO:0000256" key="5">
    <source>
        <dbReference type="ARBA" id="ARBA00022968"/>
    </source>
</evidence>
<evidence type="ECO:0000256" key="10">
    <source>
        <dbReference type="ARBA" id="ARBA00045670"/>
    </source>
</evidence>
<sequence length="90" mass="10429">PMFTWNTKQLFLSLEAEYEHAQGVTQWMANNTVFPWDYIIRRREDARVRVIGARNKYAFKEIGGTGLQQRVATTNASYVLKSNLMPYVGL</sequence>
<evidence type="ECO:0000256" key="3">
    <source>
        <dbReference type="ARBA" id="ARBA00022692"/>
    </source>
</evidence>
<dbReference type="GO" id="GO:0045047">
    <property type="term" value="P:protein targeting to ER"/>
    <property type="evidence" value="ECO:0007669"/>
    <property type="project" value="TreeGrafter"/>
</dbReference>
<evidence type="ECO:0000256" key="6">
    <source>
        <dbReference type="ARBA" id="ARBA00022989"/>
    </source>
</evidence>
<proteinExistence type="inferred from homology"/>
<comment type="caution">
    <text evidence="11">The sequence shown here is derived from an EMBL/GenBank/DDBJ whole genome shotgun (WGS) entry which is preliminary data.</text>
</comment>
<dbReference type="PANTHER" id="PTHR12804:SF0">
    <property type="entry name" value="SIGNAL PEPTIDASE COMPLEX SUBUNIT 3"/>
    <property type="match status" value="1"/>
</dbReference>
<dbReference type="Pfam" id="PF04573">
    <property type="entry name" value="SPC22"/>
    <property type="match status" value="1"/>
</dbReference>
<comment type="subcellular location">
    <subcellularLocation>
        <location evidence="1">Endoplasmic reticulum membrane</location>
        <topology evidence="1">Single-pass type II membrane protein</topology>
    </subcellularLocation>
</comment>
<comment type="function">
    <text evidence="10">Essential component of the signal peptidase complex (SPC) which catalyzes the cleavage of N-terminal signal sequences from nascent proteins as they are translocated into the lumen of the endoplasmic reticulum. Essential for the SPC catalytic activity, possibly by stabilizing and positioning the active center of the complex close to the lumenal surface. Essential for viability.</text>
</comment>
<evidence type="ECO:0000256" key="4">
    <source>
        <dbReference type="ARBA" id="ARBA00022824"/>
    </source>
</evidence>
<dbReference type="InterPro" id="IPR007653">
    <property type="entry name" value="SPC3"/>
</dbReference>
<dbReference type="GO" id="GO:0006465">
    <property type="term" value="P:signal peptide processing"/>
    <property type="evidence" value="ECO:0007669"/>
    <property type="project" value="InterPro"/>
</dbReference>
<accession>A0AA38P8H6</accession>
<name>A0AA38P8H6_9AGAR</name>
<keyword evidence="5" id="KW-0735">Signal-anchor</keyword>
<evidence type="ECO:0000256" key="2">
    <source>
        <dbReference type="ARBA" id="ARBA00009289"/>
    </source>
</evidence>
<dbReference type="EMBL" id="MU806191">
    <property type="protein sequence ID" value="KAJ3838282.1"/>
    <property type="molecule type" value="Genomic_DNA"/>
</dbReference>
<feature type="non-terminal residue" evidence="11">
    <location>
        <position position="1"/>
    </location>
</feature>
<evidence type="ECO:0000313" key="12">
    <source>
        <dbReference type="Proteomes" id="UP001163846"/>
    </source>
</evidence>
<evidence type="ECO:0000256" key="8">
    <source>
        <dbReference type="ARBA" id="ARBA00029556"/>
    </source>
</evidence>
<dbReference type="PANTHER" id="PTHR12804">
    <property type="entry name" value="MICROSOMAL SIGNAL PEPTIDASE 23 KD SUBUNIT SPC22/23"/>
    <property type="match status" value="1"/>
</dbReference>
<evidence type="ECO:0000256" key="1">
    <source>
        <dbReference type="ARBA" id="ARBA00004648"/>
    </source>
</evidence>
<dbReference type="AlphaFoldDB" id="A0AA38P8H6"/>
<evidence type="ECO:0000256" key="9">
    <source>
        <dbReference type="ARBA" id="ARBA00033146"/>
    </source>
</evidence>
<evidence type="ECO:0000313" key="11">
    <source>
        <dbReference type="EMBL" id="KAJ3838282.1"/>
    </source>
</evidence>
<feature type="non-terminal residue" evidence="11">
    <location>
        <position position="90"/>
    </location>
</feature>
<protein>
    <recommendedName>
        <fullName evidence="8">Signal peptidase complex subunit 3</fullName>
    </recommendedName>
    <alternativeName>
        <fullName evidence="9">Microsomal signal peptidase subunit 3</fullName>
    </alternativeName>
</protein>
<comment type="similarity">
    <text evidence="2">Belongs to the SPCS3 family.</text>
</comment>
<dbReference type="Proteomes" id="UP001163846">
    <property type="component" value="Unassembled WGS sequence"/>
</dbReference>
<organism evidence="11 12">
    <name type="scientific">Lentinula raphanica</name>
    <dbReference type="NCBI Taxonomy" id="153919"/>
    <lineage>
        <taxon>Eukaryota</taxon>
        <taxon>Fungi</taxon>
        <taxon>Dikarya</taxon>
        <taxon>Basidiomycota</taxon>
        <taxon>Agaricomycotina</taxon>
        <taxon>Agaricomycetes</taxon>
        <taxon>Agaricomycetidae</taxon>
        <taxon>Agaricales</taxon>
        <taxon>Marasmiineae</taxon>
        <taxon>Omphalotaceae</taxon>
        <taxon>Lentinula</taxon>
    </lineage>
</organism>
<reference evidence="11" key="1">
    <citation type="submission" date="2022-08" db="EMBL/GenBank/DDBJ databases">
        <authorList>
            <consortium name="DOE Joint Genome Institute"/>
            <person name="Min B."/>
            <person name="Riley R."/>
            <person name="Sierra-Patev S."/>
            <person name="Naranjo-Ortiz M."/>
            <person name="Looney B."/>
            <person name="Konkel Z."/>
            <person name="Slot J.C."/>
            <person name="Sakamoto Y."/>
            <person name="Steenwyk J.L."/>
            <person name="Rokas A."/>
            <person name="Carro J."/>
            <person name="Camarero S."/>
            <person name="Ferreira P."/>
            <person name="Molpeceres G."/>
            <person name="Ruiz-Duenas F.J."/>
            <person name="Serrano A."/>
            <person name="Henrissat B."/>
            <person name="Drula E."/>
            <person name="Hughes K.W."/>
            <person name="Mata J.L."/>
            <person name="Ishikawa N.K."/>
            <person name="Vargas-Isla R."/>
            <person name="Ushijima S."/>
            <person name="Smith C.A."/>
            <person name="Ahrendt S."/>
            <person name="Andreopoulos W."/>
            <person name="He G."/>
            <person name="Labutti K."/>
            <person name="Lipzen A."/>
            <person name="Ng V."/>
            <person name="Sandor L."/>
            <person name="Barry K."/>
            <person name="Martinez A.T."/>
            <person name="Xiao Y."/>
            <person name="Gibbons J.G."/>
            <person name="Terashima K."/>
            <person name="Hibbett D.S."/>
            <person name="Grigoriev I.V."/>
        </authorList>
    </citation>
    <scope>NUCLEOTIDE SEQUENCE</scope>
    <source>
        <strain evidence="11">TFB9207</strain>
    </source>
</reference>